<dbReference type="PANTHER" id="PTHR33802:SF1">
    <property type="entry name" value="XK-RELATED PROTEIN"/>
    <property type="match status" value="1"/>
</dbReference>
<evidence type="ECO:0000256" key="1">
    <source>
        <dbReference type="SAM" id="Phobius"/>
    </source>
</evidence>
<name>A0A1Q9C2W3_SYMMI</name>
<feature type="transmembrane region" description="Helical" evidence="1">
    <location>
        <begin position="48"/>
        <end position="70"/>
    </location>
</feature>
<protein>
    <submittedName>
        <fullName evidence="2">Uncharacterized protein</fullName>
    </submittedName>
</protein>
<proteinExistence type="predicted"/>
<reference evidence="2 3" key="1">
    <citation type="submission" date="2016-02" db="EMBL/GenBank/DDBJ databases">
        <title>Genome analysis of coral dinoflagellate symbionts highlights evolutionary adaptations to a symbiotic lifestyle.</title>
        <authorList>
            <person name="Aranda M."/>
            <person name="Li Y."/>
            <person name="Liew Y.J."/>
            <person name="Baumgarten S."/>
            <person name="Simakov O."/>
            <person name="Wilson M."/>
            <person name="Piel J."/>
            <person name="Ashoor H."/>
            <person name="Bougouffa S."/>
            <person name="Bajic V.B."/>
            <person name="Ryu T."/>
            <person name="Ravasi T."/>
            <person name="Bayer T."/>
            <person name="Micklem G."/>
            <person name="Kim H."/>
            <person name="Bhak J."/>
            <person name="Lajeunesse T.C."/>
            <person name="Voolstra C.R."/>
        </authorList>
    </citation>
    <scope>NUCLEOTIDE SEQUENCE [LARGE SCALE GENOMIC DNA]</scope>
    <source>
        <strain evidence="2 3">CCMP2467</strain>
    </source>
</reference>
<sequence>MSGQSQGWLCFLNLFGFAVNFILTGYAQSQLQTFASVSEKYPAPAIPAGWAFSIWAVIYLWECIMTLAFLSSTSSRLLLALGPWWFFASMLQGAWALSFSSEWVAVSSLCMLGLLLSLATAAAKVRLALLTEPDSAFWLVSCPLSIHFGWIVAAASLTPSILLSCYAPNHQTLRTCTAAAGCLLVVLANILVTWACDPPDWPAAAAMTWALCGTVSSLQQQSRGYSRILPESAVDFLLCEATVVAIAVSGSSGARLCTAFMRTRRGDSFDVLEVGGKAALLHTLFHTAPVQQHLEQLSLENGQLSMAVILQLMVPDVVVSGVASSQSAALCNGSILVSACAGVGKVMDGKEERLSIGPLTMEFAMDGRSKGLRHGYEEMGAPACRAYAHQLHFLYASVRGFVYKQRPSLRDPLWLLKAAAGLHRAVRLERWAEDARTWLEITKPFLQGEANDLQTTSERLEDLCDKDLLLHVEACMHFMALATETHRRFTPASVLPLLNLIDFCRKHVQQWDVLTVLELVQSNASKSWWQQNFGAYGAVVQGLVTHLDHDLELCCMFELDIQNPDVARRVWEKLEEKPYAKQILSGASYCSVGPDIHAPTLREEKVHILMAIKAGLARPPANRKACIPARRVLPEKYEEELRVLFDLAVKANPIPEDRYSFHYRSVALLRIAVLECGRRSVQRGYLEEAEHVIAAASLRDLARALQQKMPRLAHEFWHFSKLRAAASATSDSSLAPPSALPPSRAGSRKLRFPSCWQPLFRLTSTFPDVPLFKVSNMFRDWQRLDGPEPLAWQPEALPESNRGFVDEDVASELPGIAVCLDAPSVKGVARVGVEGLIPGEILVVEYGSSSHAVYFPMLKALAGDSVNVSSFEKGSSVAVRRFGLTVSTHRCKIGDTLSDQSCHAGRYRLPAVVGVSQACTKIKTGALGTFEARTRDIEGPVKFTSEDVELM</sequence>
<feature type="transmembrane region" description="Helical" evidence="1">
    <location>
        <begin position="77"/>
        <end position="97"/>
    </location>
</feature>
<evidence type="ECO:0000313" key="3">
    <source>
        <dbReference type="Proteomes" id="UP000186817"/>
    </source>
</evidence>
<dbReference type="PANTHER" id="PTHR33802">
    <property type="entry name" value="SI:CH211-161H7.5-RELATED"/>
    <property type="match status" value="1"/>
</dbReference>
<feature type="transmembrane region" description="Helical" evidence="1">
    <location>
        <begin position="7"/>
        <end position="28"/>
    </location>
</feature>
<dbReference type="AlphaFoldDB" id="A0A1Q9C2W3"/>
<keyword evidence="1" id="KW-0472">Membrane</keyword>
<keyword evidence="3" id="KW-1185">Reference proteome</keyword>
<keyword evidence="1" id="KW-1133">Transmembrane helix</keyword>
<feature type="transmembrane region" description="Helical" evidence="1">
    <location>
        <begin position="135"/>
        <end position="157"/>
    </location>
</feature>
<accession>A0A1Q9C2W3</accession>
<dbReference type="Proteomes" id="UP000186817">
    <property type="component" value="Unassembled WGS sequence"/>
</dbReference>
<dbReference type="OrthoDB" id="5586934at2759"/>
<dbReference type="EMBL" id="LSRX01001804">
    <property type="protein sequence ID" value="OLP77264.1"/>
    <property type="molecule type" value="Genomic_DNA"/>
</dbReference>
<gene>
    <name evidence="2" type="ORF">AK812_SmicGene42695</name>
</gene>
<comment type="caution">
    <text evidence="2">The sequence shown here is derived from an EMBL/GenBank/DDBJ whole genome shotgun (WGS) entry which is preliminary data.</text>
</comment>
<organism evidence="2 3">
    <name type="scientific">Symbiodinium microadriaticum</name>
    <name type="common">Dinoflagellate</name>
    <name type="synonym">Zooxanthella microadriatica</name>
    <dbReference type="NCBI Taxonomy" id="2951"/>
    <lineage>
        <taxon>Eukaryota</taxon>
        <taxon>Sar</taxon>
        <taxon>Alveolata</taxon>
        <taxon>Dinophyceae</taxon>
        <taxon>Suessiales</taxon>
        <taxon>Symbiodiniaceae</taxon>
        <taxon>Symbiodinium</taxon>
    </lineage>
</organism>
<feature type="transmembrane region" description="Helical" evidence="1">
    <location>
        <begin position="103"/>
        <end position="123"/>
    </location>
</feature>
<keyword evidence="1" id="KW-0812">Transmembrane</keyword>
<evidence type="ECO:0000313" key="2">
    <source>
        <dbReference type="EMBL" id="OLP77264.1"/>
    </source>
</evidence>